<dbReference type="EMBL" id="LFYR01001258">
    <property type="protein sequence ID" value="KMZ63277.1"/>
    <property type="molecule type" value="Genomic_DNA"/>
</dbReference>
<evidence type="ECO:0000313" key="3">
    <source>
        <dbReference type="Proteomes" id="UP000036987"/>
    </source>
</evidence>
<comment type="caution">
    <text evidence="2">The sequence shown here is derived from an EMBL/GenBank/DDBJ whole genome shotgun (WGS) entry which is preliminary data.</text>
</comment>
<dbReference type="STRING" id="29655.A0A0K9P4X5"/>
<organism evidence="2 3">
    <name type="scientific">Zostera marina</name>
    <name type="common">Eelgrass</name>
    <dbReference type="NCBI Taxonomy" id="29655"/>
    <lineage>
        <taxon>Eukaryota</taxon>
        <taxon>Viridiplantae</taxon>
        <taxon>Streptophyta</taxon>
        <taxon>Embryophyta</taxon>
        <taxon>Tracheophyta</taxon>
        <taxon>Spermatophyta</taxon>
        <taxon>Magnoliopsida</taxon>
        <taxon>Liliopsida</taxon>
        <taxon>Zosteraceae</taxon>
        <taxon>Zostera</taxon>
    </lineage>
</organism>
<dbReference type="InterPro" id="IPR036609">
    <property type="entry name" value="LCCL_sf"/>
</dbReference>
<feature type="compositionally biased region" description="Basic and acidic residues" evidence="1">
    <location>
        <begin position="323"/>
        <end position="345"/>
    </location>
</feature>
<feature type="region of interest" description="Disordered" evidence="1">
    <location>
        <begin position="235"/>
        <end position="345"/>
    </location>
</feature>
<feature type="compositionally biased region" description="Polar residues" evidence="1">
    <location>
        <begin position="267"/>
        <end position="279"/>
    </location>
</feature>
<dbReference type="Gene3D" id="2.170.130.20">
    <property type="entry name" value="LCCL-like domain"/>
    <property type="match status" value="1"/>
</dbReference>
<feature type="compositionally biased region" description="Basic and acidic residues" evidence="1">
    <location>
        <begin position="9"/>
        <end position="28"/>
    </location>
</feature>
<name>A0A0K9P4X5_ZOSMR</name>
<gene>
    <name evidence="2" type="ORF">ZOSMA_41G01200</name>
</gene>
<dbReference type="OrthoDB" id="3596986at2759"/>
<feature type="region of interest" description="Disordered" evidence="1">
    <location>
        <begin position="361"/>
        <end position="434"/>
    </location>
</feature>
<dbReference type="Proteomes" id="UP000036987">
    <property type="component" value="Unassembled WGS sequence"/>
</dbReference>
<feature type="compositionally biased region" description="Basic and acidic residues" evidence="1">
    <location>
        <begin position="280"/>
        <end position="305"/>
    </location>
</feature>
<reference evidence="3" key="1">
    <citation type="journal article" date="2016" name="Nature">
        <title>The genome of the seagrass Zostera marina reveals angiosperm adaptation to the sea.</title>
        <authorList>
            <person name="Olsen J.L."/>
            <person name="Rouze P."/>
            <person name="Verhelst B."/>
            <person name="Lin Y.-C."/>
            <person name="Bayer T."/>
            <person name="Collen J."/>
            <person name="Dattolo E."/>
            <person name="De Paoli E."/>
            <person name="Dittami S."/>
            <person name="Maumus F."/>
            <person name="Michel G."/>
            <person name="Kersting A."/>
            <person name="Lauritano C."/>
            <person name="Lohaus R."/>
            <person name="Toepel M."/>
            <person name="Tonon T."/>
            <person name="Vanneste K."/>
            <person name="Amirebrahimi M."/>
            <person name="Brakel J."/>
            <person name="Bostroem C."/>
            <person name="Chovatia M."/>
            <person name="Grimwood J."/>
            <person name="Jenkins J.W."/>
            <person name="Jueterbock A."/>
            <person name="Mraz A."/>
            <person name="Stam W.T."/>
            <person name="Tice H."/>
            <person name="Bornberg-Bauer E."/>
            <person name="Green P.J."/>
            <person name="Pearson G.A."/>
            <person name="Procaccini G."/>
            <person name="Duarte C.M."/>
            <person name="Schmutz J."/>
            <person name="Reusch T.B.H."/>
            <person name="Van de Peer Y."/>
        </authorList>
    </citation>
    <scope>NUCLEOTIDE SEQUENCE [LARGE SCALE GENOMIC DNA]</scope>
    <source>
        <strain evidence="3">cv. Finnish</strain>
    </source>
</reference>
<keyword evidence="3" id="KW-1185">Reference proteome</keyword>
<dbReference type="AlphaFoldDB" id="A0A0K9P4X5"/>
<proteinExistence type="predicted"/>
<dbReference type="Pfam" id="PF08642">
    <property type="entry name" value="Rxt3"/>
    <property type="match status" value="1"/>
</dbReference>
<feature type="compositionally biased region" description="Basic and acidic residues" evidence="1">
    <location>
        <begin position="416"/>
        <end position="434"/>
    </location>
</feature>
<feature type="compositionally biased region" description="Basic and acidic residues" evidence="1">
    <location>
        <begin position="154"/>
        <end position="163"/>
    </location>
</feature>
<feature type="compositionally biased region" description="Polar residues" evidence="1">
    <location>
        <begin position="164"/>
        <end position="173"/>
    </location>
</feature>
<feature type="compositionally biased region" description="Basic and acidic residues" evidence="1">
    <location>
        <begin position="235"/>
        <end position="265"/>
    </location>
</feature>
<dbReference type="InterPro" id="IPR013951">
    <property type="entry name" value="Rxt3"/>
</dbReference>
<feature type="compositionally biased region" description="Basic and acidic residues" evidence="1">
    <location>
        <begin position="361"/>
        <end position="372"/>
    </location>
</feature>
<protein>
    <submittedName>
        <fullName evidence="2">RXT3-like protein</fullName>
    </submittedName>
</protein>
<dbReference type="SUPFAM" id="SSF69848">
    <property type="entry name" value="LCCL domain"/>
    <property type="match status" value="1"/>
</dbReference>
<feature type="region of interest" description="Disordered" evidence="1">
    <location>
        <begin position="154"/>
        <end position="176"/>
    </location>
</feature>
<evidence type="ECO:0000313" key="2">
    <source>
        <dbReference type="EMBL" id="KMZ63277.1"/>
    </source>
</evidence>
<sequence length="769" mass="87971">MSASAPKRLLNEEEKDQSKSGKRPHENIDAEISNSLGNEQHHLPIKHIIDDRIGKIQRIDTSEVEKISSLLPKQVPSPSITSYLDHSSITSCDRLKLDGFKDDHHNRDVKVETREKKVDNRELHNEMKLDPHVKREENSADFKEIRFENESAVDFKPDTKSAKDSSNAENPHSNAKEIKELYKTLKYSESSSDVSSQLRVTQHTLPIPVGKSMETPTFEVQEFLNAHKTVAENKIELNSEEKIRENQGKKNDDKHNNLDENEKNKQGRNTNMNLANSSKESLRDHKDAERWERKDLEDTERDQTDKTPSNLNGKESMDISPKIIEKENTTLDTKKSTDVDSGKICDTENKNLKRSWYRVAQMDKHKGKKETDEKESEDGYTERISLTERDREISSPSVHQHKRLLRQKGTPQPSLRESRFPSRTRESEGSKEMPEVSSIVYKVGVCMQEIRKSWKEYQNSPGNSDDTSLQNGPILEIGIPTEYVTATNRQVRAGQLWGTDIYSDDSDLVAVLIHTGYCRPTAIPPPPAIRELRATIRVLPPQACYTSTLRNNVRSRAWSAGITCSFKIEKCLIVKKGGGTIDLEPSLTHISAMEPTLAPLSTERTMTTRSAASNAYRHQKMTREVTIQYNLCHEPWMKYSINVVADKGMKKHQYTSARLKNGEVLYLETHSVRYELCFSGEKSTGNDHDKPSTQHDHDQNNIIDVFRWSRCKKVLPQKIMKSVGIPSPIDEVEVLHDNLEWEDLLWSHTGVWVAGKEFHIIRVHFLSKD</sequence>
<evidence type="ECO:0000256" key="1">
    <source>
        <dbReference type="SAM" id="MobiDB-lite"/>
    </source>
</evidence>
<feature type="region of interest" description="Disordered" evidence="1">
    <location>
        <begin position="1"/>
        <end position="42"/>
    </location>
</feature>
<dbReference type="OMA" id="ETHICRY"/>
<accession>A0A0K9P4X5</accession>